<dbReference type="Proteomes" id="UP000270219">
    <property type="component" value="Unassembled WGS sequence"/>
</dbReference>
<accession>A0A498D1V1</accession>
<dbReference type="PANTHER" id="PTHR43451:SF1">
    <property type="entry name" value="ACETYLTRANSFERASE"/>
    <property type="match status" value="1"/>
</dbReference>
<dbReference type="SUPFAM" id="SSF55729">
    <property type="entry name" value="Acyl-CoA N-acyltransferases (Nat)"/>
    <property type="match status" value="1"/>
</dbReference>
<evidence type="ECO:0000313" key="2">
    <source>
        <dbReference type="EMBL" id="RLL39989.1"/>
    </source>
</evidence>
<name>A0A498D1V1_9BACI</name>
<dbReference type="EMBL" id="RCHR01000014">
    <property type="protein sequence ID" value="RLL39989.1"/>
    <property type="molecule type" value="Genomic_DNA"/>
</dbReference>
<dbReference type="CDD" id="cd04301">
    <property type="entry name" value="NAT_SF"/>
    <property type="match status" value="1"/>
</dbReference>
<organism evidence="2 3">
    <name type="scientific">Oceanobacillus piezotolerans</name>
    <dbReference type="NCBI Taxonomy" id="2448030"/>
    <lineage>
        <taxon>Bacteria</taxon>
        <taxon>Bacillati</taxon>
        <taxon>Bacillota</taxon>
        <taxon>Bacilli</taxon>
        <taxon>Bacillales</taxon>
        <taxon>Bacillaceae</taxon>
        <taxon>Oceanobacillus</taxon>
    </lineage>
</organism>
<gene>
    <name evidence="2" type="ORF">D8M04_19590</name>
</gene>
<feature type="domain" description="N-acetyltransferase" evidence="1">
    <location>
        <begin position="5"/>
        <end position="158"/>
    </location>
</feature>
<dbReference type="InterPro" id="IPR000182">
    <property type="entry name" value="GNAT_dom"/>
</dbReference>
<dbReference type="InterPro" id="IPR052564">
    <property type="entry name" value="N-acetyltrans/Recomb-assoc"/>
</dbReference>
<reference evidence="2 3" key="1">
    <citation type="submission" date="2018-10" db="EMBL/GenBank/DDBJ databases">
        <title>Oceanobacillus sp. YLB-02 draft genome.</title>
        <authorList>
            <person name="Yu L."/>
        </authorList>
    </citation>
    <scope>NUCLEOTIDE SEQUENCE [LARGE SCALE GENOMIC DNA]</scope>
    <source>
        <strain evidence="2 3">YLB-02</strain>
    </source>
</reference>
<dbReference type="AlphaFoldDB" id="A0A498D1V1"/>
<keyword evidence="3" id="KW-1185">Reference proteome</keyword>
<proteinExistence type="predicted"/>
<dbReference type="PANTHER" id="PTHR43451">
    <property type="entry name" value="ACETYLTRANSFERASE (GNAT) FAMILY PROTEIN"/>
    <property type="match status" value="1"/>
</dbReference>
<evidence type="ECO:0000259" key="1">
    <source>
        <dbReference type="PROSITE" id="PS51186"/>
    </source>
</evidence>
<dbReference type="InterPro" id="IPR016181">
    <property type="entry name" value="Acyl_CoA_acyltransferase"/>
</dbReference>
<comment type="caution">
    <text evidence="2">The sequence shown here is derived from an EMBL/GenBank/DDBJ whole genome shotgun (WGS) entry which is preliminary data.</text>
</comment>
<dbReference type="GO" id="GO:0016747">
    <property type="term" value="F:acyltransferase activity, transferring groups other than amino-acyl groups"/>
    <property type="evidence" value="ECO:0007669"/>
    <property type="project" value="InterPro"/>
</dbReference>
<sequence>MVFIVLIRRFDIKDAKQILKLFRETVLTVNLGDYSEKQVEVWANSTTNAEALGKRLEESFTYVAVIDKQIVGFVNLNNKGEVDLLYIHKNYQRQGIATKLLAQIEKVAKSKGLSEMFTEASITAKPFFELQGYKVLKKQTKNLKGTDFINFIMKKNIR</sequence>
<dbReference type="Gene3D" id="3.40.630.30">
    <property type="match status" value="1"/>
</dbReference>
<keyword evidence="2" id="KW-0808">Transferase</keyword>
<protein>
    <submittedName>
        <fullName evidence="2">GNAT family N-acetyltransferase</fullName>
    </submittedName>
</protein>
<evidence type="ECO:0000313" key="3">
    <source>
        <dbReference type="Proteomes" id="UP000270219"/>
    </source>
</evidence>
<dbReference type="Pfam" id="PF13673">
    <property type="entry name" value="Acetyltransf_10"/>
    <property type="match status" value="1"/>
</dbReference>
<dbReference type="PROSITE" id="PS51186">
    <property type="entry name" value="GNAT"/>
    <property type="match status" value="1"/>
</dbReference>